<dbReference type="PANTHER" id="PTHR35605">
    <property type="entry name" value="ECP2 EFFECTOR PROTEIN DOMAIN-CONTAINING PROTEIN-RELATED"/>
    <property type="match status" value="1"/>
</dbReference>
<organism evidence="1 2">
    <name type="scientific">Aspergillus puulaauensis</name>
    <dbReference type="NCBI Taxonomy" id="1220207"/>
    <lineage>
        <taxon>Eukaryota</taxon>
        <taxon>Fungi</taxon>
        <taxon>Dikarya</taxon>
        <taxon>Ascomycota</taxon>
        <taxon>Pezizomycotina</taxon>
        <taxon>Eurotiomycetes</taxon>
        <taxon>Eurotiomycetidae</taxon>
        <taxon>Eurotiales</taxon>
        <taxon>Aspergillaceae</taxon>
        <taxon>Aspergillus</taxon>
    </lineage>
</organism>
<accession>A0A7R7XHP1</accession>
<sequence length="165" mass="18543">MSRLVEISWKVVTHPGAPPITLTGTAEQVYAKLVEINANYDDDFKDIEPELELQPTESLDKRKDTLVCEGERYATTNRIQEGISYLRKVKGEPQLSPYDCGRVSCSWHSAIVWCNDSPHSKTLPSFINIAEGAQVIVNGCDDDGLVKGWLDHTDRWRVVVHSVEC</sequence>
<protein>
    <submittedName>
        <fullName evidence="1">Uncharacterized protein</fullName>
    </submittedName>
</protein>
<reference evidence="1" key="1">
    <citation type="submission" date="2021-01" db="EMBL/GenBank/DDBJ databases">
        <authorList>
            <consortium name="Aspergillus puulaauensis MK2 genome sequencing consortium"/>
            <person name="Kazuki M."/>
            <person name="Futagami T."/>
        </authorList>
    </citation>
    <scope>NUCLEOTIDE SEQUENCE</scope>
    <source>
        <strain evidence="1">MK2</strain>
    </source>
</reference>
<gene>
    <name evidence="1" type="ORF">APUU_22159A</name>
</gene>
<evidence type="ECO:0000313" key="2">
    <source>
        <dbReference type="Proteomes" id="UP000654913"/>
    </source>
</evidence>
<dbReference type="PANTHER" id="PTHR35605:SF1">
    <property type="entry name" value="ECP2 EFFECTOR PROTEIN DOMAIN-CONTAINING PROTEIN-RELATED"/>
    <property type="match status" value="1"/>
</dbReference>
<keyword evidence="2" id="KW-1185">Reference proteome</keyword>
<name>A0A7R7XHP1_9EURO</name>
<dbReference type="GeneID" id="64971732"/>
<dbReference type="Proteomes" id="UP000654913">
    <property type="component" value="Chromosome 2"/>
</dbReference>
<dbReference type="RefSeq" id="XP_041553921.1">
    <property type="nucleotide sequence ID" value="XM_041700991.1"/>
</dbReference>
<dbReference type="AlphaFoldDB" id="A0A7R7XHP1"/>
<reference evidence="1" key="2">
    <citation type="submission" date="2021-02" db="EMBL/GenBank/DDBJ databases">
        <title>Aspergillus puulaauensis MK2 genome sequence.</title>
        <authorList>
            <person name="Futagami T."/>
            <person name="Mori K."/>
            <person name="Kadooka C."/>
            <person name="Tanaka T."/>
        </authorList>
    </citation>
    <scope>NUCLEOTIDE SEQUENCE</scope>
    <source>
        <strain evidence="1">MK2</strain>
    </source>
</reference>
<proteinExistence type="predicted"/>
<dbReference type="OrthoDB" id="3552888at2759"/>
<dbReference type="KEGG" id="apuu:APUU_22159A"/>
<dbReference type="EMBL" id="AP024444">
    <property type="protein sequence ID" value="BCS21727.1"/>
    <property type="molecule type" value="Genomic_DNA"/>
</dbReference>
<evidence type="ECO:0000313" key="1">
    <source>
        <dbReference type="EMBL" id="BCS21727.1"/>
    </source>
</evidence>